<protein>
    <submittedName>
        <fullName evidence="1">Uncharacterized protein</fullName>
    </submittedName>
</protein>
<keyword evidence="2" id="KW-1185">Reference proteome</keyword>
<gene>
    <name evidence="1" type="ORF">HNQ08_003605</name>
</gene>
<name>A0A7W8JX79_9DEIO</name>
<accession>A0A7W8JX79</accession>
<dbReference type="AlphaFoldDB" id="A0A7W8JX79"/>
<evidence type="ECO:0000313" key="2">
    <source>
        <dbReference type="Proteomes" id="UP000552709"/>
    </source>
</evidence>
<sequence>MLRQFDDVTAEDMKDVRADSEKQLAAELRRREVLAELWPGAPAACWISARFVRPFSEYGTPPAQVQAQRQQRADWPAQVPHSSLGCVAPLDLPQVELLRGPRI</sequence>
<proteinExistence type="predicted"/>
<evidence type="ECO:0000313" key="1">
    <source>
        <dbReference type="EMBL" id="MBB5364493.1"/>
    </source>
</evidence>
<reference evidence="1 2" key="1">
    <citation type="submission" date="2020-08" db="EMBL/GenBank/DDBJ databases">
        <title>Genomic Encyclopedia of Type Strains, Phase IV (KMG-IV): sequencing the most valuable type-strain genomes for metagenomic binning, comparative biology and taxonomic classification.</title>
        <authorList>
            <person name="Goeker M."/>
        </authorList>
    </citation>
    <scope>NUCLEOTIDE SEQUENCE [LARGE SCALE GENOMIC DNA]</scope>
    <source>
        <strain evidence="1 2">DSM 27939</strain>
    </source>
</reference>
<dbReference type="RefSeq" id="WP_184134928.1">
    <property type="nucleotide sequence ID" value="NZ_JACHFL010000010.1"/>
</dbReference>
<organism evidence="1 2">
    <name type="scientific">Deinococcus humi</name>
    <dbReference type="NCBI Taxonomy" id="662880"/>
    <lineage>
        <taxon>Bacteria</taxon>
        <taxon>Thermotogati</taxon>
        <taxon>Deinococcota</taxon>
        <taxon>Deinococci</taxon>
        <taxon>Deinococcales</taxon>
        <taxon>Deinococcaceae</taxon>
        <taxon>Deinococcus</taxon>
    </lineage>
</organism>
<dbReference type="Proteomes" id="UP000552709">
    <property type="component" value="Unassembled WGS sequence"/>
</dbReference>
<comment type="caution">
    <text evidence="1">The sequence shown here is derived from an EMBL/GenBank/DDBJ whole genome shotgun (WGS) entry which is preliminary data.</text>
</comment>
<dbReference type="EMBL" id="JACHFL010000010">
    <property type="protein sequence ID" value="MBB5364493.1"/>
    <property type="molecule type" value="Genomic_DNA"/>
</dbReference>